<dbReference type="AlphaFoldDB" id="A0AAW0M7C6"/>
<proteinExistence type="predicted"/>
<reference evidence="1 2" key="1">
    <citation type="journal article" date="2018" name="Sci. Data">
        <title>The draft genome sequence of cork oak.</title>
        <authorList>
            <person name="Ramos A.M."/>
            <person name="Usie A."/>
            <person name="Barbosa P."/>
            <person name="Barros P.M."/>
            <person name="Capote T."/>
            <person name="Chaves I."/>
            <person name="Simoes F."/>
            <person name="Abreu I."/>
            <person name="Carrasquinho I."/>
            <person name="Faro C."/>
            <person name="Guimaraes J.B."/>
            <person name="Mendonca D."/>
            <person name="Nobrega F."/>
            <person name="Rodrigues L."/>
            <person name="Saibo N.J.M."/>
            <person name="Varela M.C."/>
            <person name="Egas C."/>
            <person name="Matos J."/>
            <person name="Miguel C.M."/>
            <person name="Oliveira M.M."/>
            <person name="Ricardo C.P."/>
            <person name="Goncalves S."/>
        </authorList>
    </citation>
    <scope>NUCLEOTIDE SEQUENCE [LARGE SCALE GENOMIC DNA]</scope>
    <source>
        <strain evidence="2">cv. HL8</strain>
    </source>
</reference>
<dbReference type="Proteomes" id="UP000237347">
    <property type="component" value="Unassembled WGS sequence"/>
</dbReference>
<organism evidence="1 2">
    <name type="scientific">Quercus suber</name>
    <name type="common">Cork oak</name>
    <dbReference type="NCBI Taxonomy" id="58331"/>
    <lineage>
        <taxon>Eukaryota</taxon>
        <taxon>Viridiplantae</taxon>
        <taxon>Streptophyta</taxon>
        <taxon>Embryophyta</taxon>
        <taxon>Tracheophyta</taxon>
        <taxon>Spermatophyta</taxon>
        <taxon>Magnoliopsida</taxon>
        <taxon>eudicotyledons</taxon>
        <taxon>Gunneridae</taxon>
        <taxon>Pentapetalae</taxon>
        <taxon>rosids</taxon>
        <taxon>fabids</taxon>
        <taxon>Fagales</taxon>
        <taxon>Fagaceae</taxon>
        <taxon>Quercus</taxon>
    </lineage>
</organism>
<accession>A0AAW0M7C6</accession>
<dbReference type="EMBL" id="PKMF04000016">
    <property type="protein sequence ID" value="KAK7858989.1"/>
    <property type="molecule type" value="Genomic_DNA"/>
</dbReference>
<comment type="caution">
    <text evidence="1">The sequence shown here is derived from an EMBL/GenBank/DDBJ whole genome shotgun (WGS) entry which is preliminary data.</text>
</comment>
<name>A0AAW0M7C6_QUESU</name>
<keyword evidence="2" id="KW-1185">Reference proteome</keyword>
<evidence type="ECO:0000313" key="2">
    <source>
        <dbReference type="Proteomes" id="UP000237347"/>
    </source>
</evidence>
<evidence type="ECO:0000313" key="1">
    <source>
        <dbReference type="EMBL" id="KAK7858989.1"/>
    </source>
</evidence>
<protein>
    <submittedName>
        <fullName evidence="1">Uncharacterized protein</fullName>
    </submittedName>
</protein>
<sequence>MLSEAHSRRVVEFQASILFGVWSLFERSYTYINSRSALTPSPSDIDRLLLSHQLNLFCVLIY</sequence>
<gene>
    <name evidence="1" type="ORF">CFP56_009525</name>
</gene>